<keyword evidence="5" id="KW-0479">Metal-binding</keyword>
<evidence type="ECO:0000256" key="6">
    <source>
        <dbReference type="SAM" id="MobiDB-lite"/>
    </source>
</evidence>
<dbReference type="PANTHER" id="PTHR33254:SF4">
    <property type="entry name" value="4-HYDROXY-4-METHYL-2-OXOGLUTARATE ALDOLASE 3-RELATED"/>
    <property type="match status" value="1"/>
</dbReference>
<dbReference type="EMBL" id="CP000473">
    <property type="protein sequence ID" value="ABJ88478.1"/>
    <property type="molecule type" value="Genomic_DNA"/>
</dbReference>
<dbReference type="InterPro" id="IPR005493">
    <property type="entry name" value="RraA/RraA-like"/>
</dbReference>
<dbReference type="STRING" id="234267.Acid_7570"/>
<evidence type="ECO:0000256" key="5">
    <source>
        <dbReference type="PIRSR" id="PIRSR605493-1"/>
    </source>
</evidence>
<reference evidence="7" key="1">
    <citation type="submission" date="2006-10" db="EMBL/GenBank/DDBJ databases">
        <title>Complete sequence of Solibacter usitatus Ellin6076.</title>
        <authorList>
            <consortium name="US DOE Joint Genome Institute"/>
            <person name="Copeland A."/>
            <person name="Lucas S."/>
            <person name="Lapidus A."/>
            <person name="Barry K."/>
            <person name="Detter J.C."/>
            <person name="Glavina del Rio T."/>
            <person name="Hammon N."/>
            <person name="Israni S."/>
            <person name="Dalin E."/>
            <person name="Tice H."/>
            <person name="Pitluck S."/>
            <person name="Thompson L.S."/>
            <person name="Brettin T."/>
            <person name="Bruce D."/>
            <person name="Han C."/>
            <person name="Tapia R."/>
            <person name="Gilna P."/>
            <person name="Schmutz J."/>
            <person name="Larimer F."/>
            <person name="Land M."/>
            <person name="Hauser L."/>
            <person name="Kyrpides N."/>
            <person name="Mikhailova N."/>
            <person name="Janssen P.H."/>
            <person name="Kuske C.R."/>
            <person name="Richardson P."/>
        </authorList>
    </citation>
    <scope>NUCLEOTIDE SEQUENCE</scope>
    <source>
        <strain evidence="7">Ellin6076</strain>
    </source>
</reference>
<dbReference type="CDD" id="cd16841">
    <property type="entry name" value="RraA_family"/>
    <property type="match status" value="1"/>
</dbReference>
<evidence type="ECO:0000256" key="2">
    <source>
        <dbReference type="ARBA" id="ARBA00016549"/>
    </source>
</evidence>
<dbReference type="Pfam" id="PF03737">
    <property type="entry name" value="RraA-like"/>
    <property type="match status" value="1"/>
</dbReference>
<accession>Q01PE2</accession>
<protein>
    <recommendedName>
        <fullName evidence="2">Putative 4-hydroxy-4-methyl-2-oxoglutarate aldolase</fullName>
    </recommendedName>
    <alternativeName>
        <fullName evidence="3">Regulator of ribonuclease activity homolog</fullName>
    </alternativeName>
    <alternativeName>
        <fullName evidence="4">RraA-like protein</fullName>
    </alternativeName>
</protein>
<dbReference type="AlphaFoldDB" id="Q01PE2"/>
<feature type="region of interest" description="Disordered" evidence="6">
    <location>
        <begin position="1"/>
        <end position="21"/>
    </location>
</feature>
<evidence type="ECO:0000256" key="3">
    <source>
        <dbReference type="ARBA" id="ARBA00029596"/>
    </source>
</evidence>
<sequence length="245" mass="26225">MGFLHSRHGAASTATSGPALSPEELDSIRQFDTCTIANAIETFGVRLRNEGFTRPGLKCVTGGSPRILGYAATCRVRSADPPMSGNAYVDRTDWWEAMGLLPAPRIAVFQDLDAAESGASTIGEVHAAILKALRCEGVITNGSVRDIPAVSRMQFAMFAPAVSVSHSYMHIVDFGAPVEIFGLPIRSGDLVFADCHGAVSIPLEIASQIPKVASDIRAREQVIVDLCQSPEFSIEKLLKAVQSRQ</sequence>
<dbReference type="GO" id="GO:0046872">
    <property type="term" value="F:metal ion binding"/>
    <property type="evidence" value="ECO:0007669"/>
    <property type="project" value="UniProtKB-KW"/>
</dbReference>
<name>Q01PE2_SOLUE</name>
<dbReference type="InParanoid" id="Q01PE2"/>
<comment type="cofactor">
    <cofactor evidence="1">
        <name>a divalent metal cation</name>
        <dbReference type="ChEBI" id="CHEBI:60240"/>
    </cofactor>
</comment>
<organism evidence="7">
    <name type="scientific">Solibacter usitatus (strain Ellin6076)</name>
    <dbReference type="NCBI Taxonomy" id="234267"/>
    <lineage>
        <taxon>Bacteria</taxon>
        <taxon>Pseudomonadati</taxon>
        <taxon>Acidobacteriota</taxon>
        <taxon>Terriglobia</taxon>
        <taxon>Bryobacterales</taxon>
        <taxon>Solibacteraceae</taxon>
        <taxon>Candidatus Solibacter</taxon>
    </lineage>
</organism>
<dbReference type="KEGG" id="sus:Acid_7570"/>
<evidence type="ECO:0000313" key="7">
    <source>
        <dbReference type="EMBL" id="ABJ88478.1"/>
    </source>
</evidence>
<proteinExistence type="predicted"/>
<dbReference type="InterPro" id="IPR036704">
    <property type="entry name" value="RraA/RraA-like_sf"/>
</dbReference>
<feature type="binding site" evidence="5">
    <location>
        <position position="145"/>
    </location>
    <ligand>
        <name>substrate</name>
    </ligand>
</feature>
<keyword evidence="5" id="KW-0460">Magnesium</keyword>
<gene>
    <name evidence="7" type="ordered locus">Acid_7570</name>
</gene>
<evidence type="ECO:0000256" key="4">
    <source>
        <dbReference type="ARBA" id="ARBA00030169"/>
    </source>
</evidence>
<dbReference type="eggNOG" id="COG0684">
    <property type="taxonomic scope" value="Bacteria"/>
</dbReference>
<dbReference type="HOGENOM" id="CLU_090273_0_0_0"/>
<dbReference type="PANTHER" id="PTHR33254">
    <property type="entry name" value="4-HYDROXY-4-METHYL-2-OXOGLUTARATE ALDOLASE 3-RELATED"/>
    <property type="match status" value="1"/>
</dbReference>
<evidence type="ECO:0000256" key="1">
    <source>
        <dbReference type="ARBA" id="ARBA00001968"/>
    </source>
</evidence>
<dbReference type="Gene3D" id="3.50.30.40">
    <property type="entry name" value="Ribonuclease E inhibitor RraA/RraA-like"/>
    <property type="match status" value="1"/>
</dbReference>
<comment type="cofactor">
    <cofactor evidence="5">
        <name>Mg(2+)</name>
        <dbReference type="ChEBI" id="CHEBI:18420"/>
    </cofactor>
</comment>
<feature type="binding site" evidence="5">
    <location>
        <position position="146"/>
    </location>
    <ligand>
        <name>Mg(2+)</name>
        <dbReference type="ChEBI" id="CHEBI:18420"/>
    </ligand>
</feature>
<dbReference type="SUPFAM" id="SSF89562">
    <property type="entry name" value="RraA-like"/>
    <property type="match status" value="1"/>
</dbReference>